<protein>
    <recommendedName>
        <fullName evidence="5">Peptidase M20 dimerisation domain-containing protein</fullName>
    </recommendedName>
</protein>
<dbReference type="PANTHER" id="PTHR43270">
    <property type="entry name" value="BETA-ALA-HIS DIPEPTIDASE"/>
    <property type="match status" value="1"/>
</dbReference>
<evidence type="ECO:0000256" key="3">
    <source>
        <dbReference type="ARBA" id="ARBA00022801"/>
    </source>
</evidence>
<organism evidence="4">
    <name type="scientific">marine metagenome</name>
    <dbReference type="NCBI Taxonomy" id="408172"/>
    <lineage>
        <taxon>unclassified sequences</taxon>
        <taxon>metagenomes</taxon>
        <taxon>ecological metagenomes</taxon>
    </lineage>
</organism>
<dbReference type="GO" id="GO:0008233">
    <property type="term" value="F:peptidase activity"/>
    <property type="evidence" value="ECO:0007669"/>
    <property type="project" value="UniProtKB-KW"/>
</dbReference>
<evidence type="ECO:0000313" key="4">
    <source>
        <dbReference type="EMBL" id="SVB73719.1"/>
    </source>
</evidence>
<dbReference type="GO" id="GO:0006508">
    <property type="term" value="P:proteolysis"/>
    <property type="evidence" value="ECO:0007669"/>
    <property type="project" value="UniProtKB-KW"/>
</dbReference>
<keyword evidence="2" id="KW-0479">Metal-binding</keyword>
<dbReference type="SUPFAM" id="SSF53187">
    <property type="entry name" value="Zn-dependent exopeptidases"/>
    <property type="match status" value="1"/>
</dbReference>
<dbReference type="GO" id="GO:0046872">
    <property type="term" value="F:metal ion binding"/>
    <property type="evidence" value="ECO:0007669"/>
    <property type="project" value="UniProtKB-KW"/>
</dbReference>
<name>A0A382GFM5_9ZZZZ</name>
<dbReference type="AlphaFoldDB" id="A0A382GFM5"/>
<accession>A0A382GFM5</accession>
<dbReference type="Gene3D" id="3.30.70.360">
    <property type="match status" value="1"/>
</dbReference>
<dbReference type="Gene3D" id="3.40.630.10">
    <property type="entry name" value="Zn peptidases"/>
    <property type="match status" value="1"/>
</dbReference>
<dbReference type="EMBL" id="UINC01055161">
    <property type="protein sequence ID" value="SVB73719.1"/>
    <property type="molecule type" value="Genomic_DNA"/>
</dbReference>
<reference evidence="4" key="1">
    <citation type="submission" date="2018-05" db="EMBL/GenBank/DDBJ databases">
        <authorList>
            <person name="Lanie J.A."/>
            <person name="Ng W.-L."/>
            <person name="Kazmierczak K.M."/>
            <person name="Andrzejewski T.M."/>
            <person name="Davidsen T.M."/>
            <person name="Wayne K.J."/>
            <person name="Tettelin H."/>
            <person name="Glass J.I."/>
            <person name="Rusch D."/>
            <person name="Podicherti R."/>
            <person name="Tsui H.-C.T."/>
            <person name="Winkler M.E."/>
        </authorList>
    </citation>
    <scope>NUCLEOTIDE SEQUENCE</scope>
</reference>
<feature type="non-terminal residue" evidence="4">
    <location>
        <position position="1"/>
    </location>
</feature>
<sequence length="304" mass="33451">TVPAEVTSILEAQLRKSTINVRPGHRVAGSIIFGRAGARICFNSCSDSDALQLKLLEFFKKTNPFNLKITLRRIKTDSEDISFDLILTSSTKDPHSGMNGGPVPVAELQLARMIDHLVKSDGTLAPEIQKICSTTSEKSAIKTHSLFVEEGESARLFENPEAKAIVEIRLAPGNQEKKAETALKTYLQKKLHKDYNLKIKFDRGASPWITPITHPIFPITLEALEMGYDRKPCIYGCGGSIPFVAKLTDAIPGTQPLCLGPYDPDSRMHEPGESLSLADFLGCTKSILHLIARINKAFKNKVPI</sequence>
<proteinExistence type="predicted"/>
<dbReference type="PANTHER" id="PTHR43270:SF8">
    <property type="entry name" value="DI- AND TRIPEPTIDASE DUG2-RELATED"/>
    <property type="match status" value="1"/>
</dbReference>
<gene>
    <name evidence="4" type="ORF">METZ01_LOCUS226573</name>
</gene>
<evidence type="ECO:0000256" key="1">
    <source>
        <dbReference type="ARBA" id="ARBA00022670"/>
    </source>
</evidence>
<dbReference type="InterPro" id="IPR051458">
    <property type="entry name" value="Cyt/Met_Dipeptidase"/>
</dbReference>
<keyword evidence="1" id="KW-0645">Protease</keyword>
<evidence type="ECO:0000256" key="2">
    <source>
        <dbReference type="ARBA" id="ARBA00022723"/>
    </source>
</evidence>
<keyword evidence="3" id="KW-0378">Hydrolase</keyword>
<evidence type="ECO:0008006" key="5">
    <source>
        <dbReference type="Google" id="ProtNLM"/>
    </source>
</evidence>